<proteinExistence type="predicted"/>
<dbReference type="RefSeq" id="WP_142043639.1">
    <property type="nucleotide sequence ID" value="NZ_JBHTGS010000003.1"/>
</dbReference>
<dbReference type="EMBL" id="VFOW01000001">
    <property type="protein sequence ID" value="TQL78806.1"/>
    <property type="molecule type" value="Genomic_DNA"/>
</dbReference>
<reference evidence="1 2" key="1">
    <citation type="submission" date="2019-06" db="EMBL/GenBank/DDBJ databases">
        <title>Sequencing the genomes of 1000 actinobacteria strains.</title>
        <authorList>
            <person name="Klenk H.-P."/>
        </authorList>
    </citation>
    <scope>NUCLEOTIDE SEQUENCE [LARGE SCALE GENOMIC DNA]</scope>
    <source>
        <strain evidence="1 2">DSM 45928</strain>
    </source>
</reference>
<keyword evidence="2" id="KW-1185">Reference proteome</keyword>
<sequence>MNSIKCIEHLRKFPGGYGVDGSFGQVAAFISGLDAAKDEYLLEGFREWLIVKVGFGSNLGWSILALHVIFPGRSKMHPSGFSEDESKYAGEMLIDLLLEFLKIRSSGGLTGIYHAYITWLRKQEWYREGFPGYLEEPE</sequence>
<name>A0A543B1W0_9ACTN</name>
<evidence type="ECO:0000313" key="2">
    <source>
        <dbReference type="Proteomes" id="UP000317043"/>
    </source>
</evidence>
<accession>A0A543B1W0</accession>
<dbReference type="AlphaFoldDB" id="A0A543B1W0"/>
<protein>
    <submittedName>
        <fullName evidence="1">Uncharacterized protein</fullName>
    </submittedName>
</protein>
<comment type="caution">
    <text evidence="1">The sequence shown here is derived from an EMBL/GenBank/DDBJ whole genome shotgun (WGS) entry which is preliminary data.</text>
</comment>
<evidence type="ECO:0000313" key="1">
    <source>
        <dbReference type="EMBL" id="TQL78806.1"/>
    </source>
</evidence>
<organism evidence="1 2">
    <name type="scientific">Stackebrandtia endophytica</name>
    <dbReference type="NCBI Taxonomy" id="1496996"/>
    <lineage>
        <taxon>Bacteria</taxon>
        <taxon>Bacillati</taxon>
        <taxon>Actinomycetota</taxon>
        <taxon>Actinomycetes</taxon>
        <taxon>Glycomycetales</taxon>
        <taxon>Glycomycetaceae</taxon>
        <taxon>Stackebrandtia</taxon>
    </lineage>
</organism>
<dbReference type="InParanoid" id="A0A543B1W0"/>
<dbReference type="OrthoDB" id="3388630at2"/>
<dbReference type="Proteomes" id="UP000317043">
    <property type="component" value="Unassembled WGS sequence"/>
</dbReference>
<gene>
    <name evidence="1" type="ORF">FB566_4400</name>
</gene>